<evidence type="ECO:0008006" key="5">
    <source>
        <dbReference type="Google" id="ProtNLM"/>
    </source>
</evidence>
<dbReference type="GO" id="GO:0006897">
    <property type="term" value="P:endocytosis"/>
    <property type="evidence" value="ECO:0007669"/>
    <property type="project" value="TreeGrafter"/>
</dbReference>
<comment type="similarity">
    <text evidence="1">Belongs to the HEATR5 family.</text>
</comment>
<feature type="compositionally biased region" description="Basic and acidic residues" evidence="2">
    <location>
        <begin position="2773"/>
        <end position="2788"/>
    </location>
</feature>
<sequence length="2795" mass="308926">MTVRNAPKANGDRVLVFDIIRYKNLRTSSEQELFLFQWVSQLHEYLQHCPPEEPMPFQNSLEPLLLTMLSLIPTALENSKISLSWLSSSSRLSIPGMHSPLIPYADMPRVAKPTRALRDLVARCLSRIYGICNMNTLSETLNVLQVVIQIKKSKAVERQVRLAALTCTGALFETIGNKAGFRLLSTFNDLVALCLKIARTQSEPILVRVEATRTLDKILSGAGKAATDPVVRDISKVLKQNITHKSPLLAISSMRTFRSLFLFTMYPSLLTPTATEQLLTGPLLKAVSTRVIAVRRAAAKLCAVMITSTCNITTSVNSWSSFDFSAPEQTNDVARGINSQSPTPTPIERSGSHNDLIRSQTIGPGGRNKSRAAGRRSGSVLAADSQSASGYRLSLSEVGGRESPLGKLSSTPPRSSTPVHTTVRTSASKPSTPTPPGQVHVNTLSTQQATTTELPDTLRWLSGVFSRVSCTREERTGICDIYCALFQELGAEFIELNYHHIIRHLFLDLIVRTYLNIMQINQSARNISNTTNSQWGTFPANEATMRAIRSIVGWMLRIPLAQNCLSEQGKLKAAQILWNGWITNSSSVVKNYLNNSSGTSSVLLNLGKRVSSDTVRNSWEQVILVAMGEWKLLVEDLGQVAISLSLGTGPPGLLSKFEDEAASAAAVFMPFLTCTCESIQVLGAHCLGTWMSLNQLDINPVINGLFIQLKAVLVRSSQVGNPPCEMVCAGIGLSRGIASIITTAAPKHILHIDMSQLETLNQMAILLLEQAYRISEPELHGSANDNKSMQSPRISDVQLYNNETLDPGVSSPDPLDFGSQFGIYRKASMQNSQDRQQSKKSRDGVDSLQPETLLNYLRSSVGWIIASSMISVGPEFIDLNLKHSWTRLWHAALLTSEDVHEPLSKEDGDKRPSTVESLWAENIALLHSKIYTLIHIKLYLQAILLNGPRWSVKLENTKIFSQIVSLVKHTLSYADNILHKPLLRKTAQGPATSTGRPCPDIAASCYELPGSPSILCSHLILRRQLIECLSSIPRSHDISSLYPGVSRLLCETLSSTDNLSETYRSRYIQSNAKIDSTPDGYSSISSRATLTGFRLGPYGYEAEVGKSSLMDTIFYQYSELTSGQQDRSNMTLAKGLNTAIDFNTCHFQSIEHDPWDIQHLRTVDPKGDIAVYVAMNQPNGPFAVNHCGSFDPYTSLVDSSVRLFGRVFANMSQNGQLSTLETLLNNYQSLPTNSHRHAAIQTNILVALYSAMTEYDRQRSGSSHSALGPQVTSFISELVRTMLLVPSLKHRLLIGEIFGLLATYTSISSQYITDLLNYLTNEAIRARDRFVRAGAAVALGALYSHAGSVLASHHLKQVIVLLHSLSCDADPVVNSWALRALSEAASAAGYMFQPYAKDTFLMVTKLFLTESHSFPFQGEAMLPPLMTALPPRSIPGLPADKDVASPQISLGSVSREVATGNLAAHFHPNSTVYHAGHREKEIPQSISGSSSSPGQDGELPRYCCENDIDAHDARSQLGSVLNSVLSVFGPELQIDTATKDLASTLIRELGRSLASTGAVFIPEIRYAQTSAHTAPGSATGVSVVETQGICDQDARCFLSAQFMLSVQQQILFFPTPYTLAGEEFLQSYIDSSLRPVIRAFHISDGAEDGPVSMGMRDLQRIATTSLESLIRLYGEQICHPSKQRPYYCRWSDLLWESLILYNSISDRGIHSVGYRALEHELITLIKTISDWILTTSKDAMIVRGLDSENNISDDISELINIVTDVFTLKTQATIPVLRSKAVNQKLSEKSFLASPAMPRLFNVNTKLISLDLIADLLSTFEALRPSKTAEGGWRKHHLSSKVSELVKIAYLSTTTSPNQLYILALKGLGVLSTIMKQFCDVPDPESLGEEVSILELHQAQILSAFLPLLNSVQYSQIDLRHGIISTATTFITSNITNNSNTLSRVLRPLIIAFRTNCNTNSHEDVKSVERPRLTSQARIVLQMGILQSWAQIFDFAYRYPESPVRSLIFPLLSKLIEQWLNMLKDCMNIHFVSNISQQPLDLSVTPLANNGLSMILESTHAVFYLSQISFQARIHTLNLFKVLSLLLKPNNVHEESIRDTNLLSHLAQGRSQITEWLESFPGPTLANFDSLKTTHATTLARFLLRLFDPQQVHAIILDEGKSGAVPTANISSRKSRSTIYWDTILADTTSSDYIQSIIGIFGQVTNYLKIEELSSLSAVAEPETHMSPREAISCIWRQTVSSISNEASKISLESKGLRYHTVRLKIELVGLYRGLLNLCSKDAAFITSWLFLSTPHSDGEIELDSMAISDPFSTSLNDILTSDGAIIFSDILSLVETPIRNWSMSKQKSTDSSVSEATTQLDELLVAETIKCLVELLLLVPELDQARYIVHLICALLRSTLFSDNNLVTTTGRKSPMFMAFNAFVTTLNPVVSHSARTVEDSQPDKGEDDDFDDFGDFEEAADVTPTIMASEPDTQEQKDDRHYRYWHKMGGEWLNETFNSLLESTCSRPYSSQEVGNIIDLLLDVLLATREGWTPDLGIIQKLVKKILVTNNDGDVSTGTTKDISIIKSKVDQTKKLAANLDSITNLNNFRQELIKAVSSNTLNLVSKLYETKSLSDNIELQRILAMSIDTVYSLCKNSAQNDLECIMPDIITTIANLVYQLQSFETNNESDLDLSTGETISEHLGCYKILMNLTIRLEKQYWKVYNNTYEKVLLTEDSKRLHMESLKKKYLEFLGQANGGYKSSAYPINDIGSPESASSELFSPLTSSSSGKDKSNEPNSKPKIELKINFSQF</sequence>
<evidence type="ECO:0000313" key="4">
    <source>
        <dbReference type="Proteomes" id="UP001150538"/>
    </source>
</evidence>
<dbReference type="SUPFAM" id="SSF48371">
    <property type="entry name" value="ARM repeat"/>
    <property type="match status" value="1"/>
</dbReference>
<dbReference type="InterPro" id="IPR040108">
    <property type="entry name" value="Laa1/Sip1/HEATR5"/>
</dbReference>
<dbReference type="EMBL" id="JANBPU010000060">
    <property type="protein sequence ID" value="KAJ1917866.1"/>
    <property type="molecule type" value="Genomic_DNA"/>
</dbReference>
<accession>A0A9W8DTC9</accession>
<feature type="compositionally biased region" description="Low complexity" evidence="2">
    <location>
        <begin position="2758"/>
        <end position="2772"/>
    </location>
</feature>
<feature type="compositionally biased region" description="Polar residues" evidence="2">
    <location>
        <begin position="408"/>
        <end position="424"/>
    </location>
</feature>
<evidence type="ECO:0000313" key="3">
    <source>
        <dbReference type="EMBL" id="KAJ1917866.1"/>
    </source>
</evidence>
<dbReference type="InterPro" id="IPR016024">
    <property type="entry name" value="ARM-type_fold"/>
</dbReference>
<name>A0A9W8DTC9_9FUNG</name>
<comment type="caution">
    <text evidence="3">The sequence shown here is derived from an EMBL/GenBank/DDBJ whole genome shotgun (WGS) entry which is preliminary data.</text>
</comment>
<dbReference type="PANTHER" id="PTHR21663:SF0">
    <property type="entry name" value="HEAT REPEAT-CONTAINING PROTEIN 5B"/>
    <property type="match status" value="1"/>
</dbReference>
<feature type="region of interest" description="Disordered" evidence="2">
    <location>
        <begin position="2757"/>
        <end position="2795"/>
    </location>
</feature>
<dbReference type="GO" id="GO:0016020">
    <property type="term" value="C:membrane"/>
    <property type="evidence" value="ECO:0007669"/>
    <property type="project" value="TreeGrafter"/>
</dbReference>
<dbReference type="InterPro" id="IPR046837">
    <property type="entry name" value="Laa1/Sip1/HEATR5-like_HEAT"/>
</dbReference>
<dbReference type="InterPro" id="IPR011989">
    <property type="entry name" value="ARM-like"/>
</dbReference>
<dbReference type="GO" id="GO:0005829">
    <property type="term" value="C:cytosol"/>
    <property type="evidence" value="ECO:0007669"/>
    <property type="project" value="GOC"/>
</dbReference>
<gene>
    <name evidence="3" type="ORF">H4219_002976</name>
</gene>
<reference evidence="3" key="1">
    <citation type="submission" date="2022-07" db="EMBL/GenBank/DDBJ databases">
        <title>Phylogenomic reconstructions and comparative analyses of Kickxellomycotina fungi.</title>
        <authorList>
            <person name="Reynolds N.K."/>
            <person name="Stajich J.E."/>
            <person name="Barry K."/>
            <person name="Grigoriev I.V."/>
            <person name="Crous P."/>
            <person name="Smith M.E."/>
        </authorList>
    </citation>
    <scope>NUCLEOTIDE SEQUENCE</scope>
    <source>
        <strain evidence="3">NBRC 100468</strain>
    </source>
</reference>
<feature type="compositionally biased region" description="Polar residues" evidence="2">
    <location>
        <begin position="333"/>
        <end position="342"/>
    </location>
</feature>
<dbReference type="GO" id="GO:0042147">
    <property type="term" value="P:retrograde transport, endosome to Golgi"/>
    <property type="evidence" value="ECO:0007669"/>
    <property type="project" value="TreeGrafter"/>
</dbReference>
<dbReference type="Gene3D" id="1.25.10.10">
    <property type="entry name" value="Leucine-rich Repeat Variant"/>
    <property type="match status" value="2"/>
</dbReference>
<keyword evidence="4" id="KW-1185">Reference proteome</keyword>
<protein>
    <recommendedName>
        <fullName evidence="5">HEAT repeat protein</fullName>
    </recommendedName>
</protein>
<proteinExistence type="inferred from homology"/>
<dbReference type="Proteomes" id="UP001150538">
    <property type="component" value="Unassembled WGS sequence"/>
</dbReference>
<dbReference type="GO" id="GO:0008104">
    <property type="term" value="P:intracellular protein localization"/>
    <property type="evidence" value="ECO:0007669"/>
    <property type="project" value="TreeGrafter"/>
</dbReference>
<dbReference type="GO" id="GO:0030139">
    <property type="term" value="C:endocytic vesicle"/>
    <property type="evidence" value="ECO:0007669"/>
    <property type="project" value="TreeGrafter"/>
</dbReference>
<evidence type="ECO:0000256" key="1">
    <source>
        <dbReference type="ARBA" id="ARBA00008304"/>
    </source>
</evidence>
<dbReference type="GO" id="GO:0005794">
    <property type="term" value="C:Golgi apparatus"/>
    <property type="evidence" value="ECO:0007669"/>
    <property type="project" value="TreeGrafter"/>
</dbReference>
<organism evidence="3 4">
    <name type="scientific">Mycoemilia scoparia</name>
    <dbReference type="NCBI Taxonomy" id="417184"/>
    <lineage>
        <taxon>Eukaryota</taxon>
        <taxon>Fungi</taxon>
        <taxon>Fungi incertae sedis</taxon>
        <taxon>Zoopagomycota</taxon>
        <taxon>Kickxellomycotina</taxon>
        <taxon>Kickxellomycetes</taxon>
        <taxon>Kickxellales</taxon>
        <taxon>Kickxellaceae</taxon>
        <taxon>Mycoemilia</taxon>
    </lineage>
</organism>
<feature type="region of interest" description="Disordered" evidence="2">
    <location>
        <begin position="333"/>
        <end position="440"/>
    </location>
</feature>
<dbReference type="Pfam" id="PF20210">
    <property type="entry name" value="Laa1_Sip1_HTR5"/>
    <property type="match status" value="1"/>
</dbReference>
<dbReference type="OrthoDB" id="192608at2759"/>
<dbReference type="PANTHER" id="PTHR21663">
    <property type="entry name" value="HYPOTHETICAL HEAT DOMAIN-CONTAINING"/>
    <property type="match status" value="1"/>
</dbReference>
<evidence type="ECO:0000256" key="2">
    <source>
        <dbReference type="SAM" id="MobiDB-lite"/>
    </source>
</evidence>